<keyword evidence="1" id="KW-0732">Signal</keyword>
<name>A0A5C6TQN7_9SPHN</name>
<dbReference type="RefSeq" id="WP_147042041.1">
    <property type="nucleotide sequence ID" value="NZ_BAABIR010000002.1"/>
</dbReference>
<sequence length="183" mass="20713">MRWIALLLAAALAETASSATPPPPIPPQPENLAFAVAMLEEHPFVNLELATYADWHARELTNNMLHNVGIRPGSRRWSRHHDILQGYLRADLMQRSVTNQRRFIECVAMPYAYLSMEQLTRIRDFLRTDAGLRLWNIMRVQQSDALRLDCARRALGNIDALMEAGWRAIGVTPPVVPQAPLVP</sequence>
<accession>A0A5C6TQN7</accession>
<evidence type="ECO:0000313" key="3">
    <source>
        <dbReference type="Proteomes" id="UP000321249"/>
    </source>
</evidence>
<organism evidence="2 3">
    <name type="scientific">Allosphingosinicella ginsenosidimutans</name>
    <dbReference type="NCBI Taxonomy" id="1176539"/>
    <lineage>
        <taxon>Bacteria</taxon>
        <taxon>Pseudomonadati</taxon>
        <taxon>Pseudomonadota</taxon>
        <taxon>Alphaproteobacteria</taxon>
        <taxon>Sphingomonadales</taxon>
        <taxon>Sphingomonadaceae</taxon>
        <taxon>Allosphingosinicella</taxon>
    </lineage>
</organism>
<gene>
    <name evidence="2" type="ORF">FRZ32_02645</name>
</gene>
<evidence type="ECO:0000313" key="2">
    <source>
        <dbReference type="EMBL" id="TXC62653.1"/>
    </source>
</evidence>
<protein>
    <recommendedName>
        <fullName evidence="4">DUF2059 domain-containing protein</fullName>
    </recommendedName>
</protein>
<dbReference type="Proteomes" id="UP000321249">
    <property type="component" value="Unassembled WGS sequence"/>
</dbReference>
<reference evidence="2 3" key="1">
    <citation type="journal article" date="2015" name="J. Microbiol.">
        <title>Sphingosinicella ginsenosidimutans sp. nov., with ginsenoside converting activity.</title>
        <authorList>
            <person name="Kim J.K."/>
            <person name="Kang M.S."/>
            <person name="Park S.C."/>
            <person name="Kim K.M."/>
            <person name="Choi K."/>
            <person name="Yoon M.H."/>
            <person name="Im W.T."/>
        </authorList>
    </citation>
    <scope>NUCLEOTIDE SEQUENCE [LARGE SCALE GENOMIC DNA]</scope>
    <source>
        <strain evidence="2 3">BS-11</strain>
    </source>
</reference>
<comment type="caution">
    <text evidence="2">The sequence shown here is derived from an EMBL/GenBank/DDBJ whole genome shotgun (WGS) entry which is preliminary data.</text>
</comment>
<keyword evidence="3" id="KW-1185">Reference proteome</keyword>
<feature type="chain" id="PRO_5022844716" description="DUF2059 domain-containing protein" evidence="1">
    <location>
        <begin position="20"/>
        <end position="183"/>
    </location>
</feature>
<evidence type="ECO:0000256" key="1">
    <source>
        <dbReference type="SAM" id="SignalP"/>
    </source>
</evidence>
<feature type="signal peptide" evidence="1">
    <location>
        <begin position="1"/>
        <end position="19"/>
    </location>
</feature>
<dbReference type="EMBL" id="VOQQ01000001">
    <property type="protein sequence ID" value="TXC62653.1"/>
    <property type="molecule type" value="Genomic_DNA"/>
</dbReference>
<dbReference type="AlphaFoldDB" id="A0A5C6TQN7"/>
<proteinExistence type="predicted"/>
<evidence type="ECO:0008006" key="4">
    <source>
        <dbReference type="Google" id="ProtNLM"/>
    </source>
</evidence>